<dbReference type="HOGENOM" id="CLU_3419652_0_0_1"/>
<organism evidence="1 2">
    <name type="scientific">Tetranychus urticae</name>
    <name type="common">Two-spotted spider mite</name>
    <dbReference type="NCBI Taxonomy" id="32264"/>
    <lineage>
        <taxon>Eukaryota</taxon>
        <taxon>Metazoa</taxon>
        <taxon>Ecdysozoa</taxon>
        <taxon>Arthropoda</taxon>
        <taxon>Chelicerata</taxon>
        <taxon>Arachnida</taxon>
        <taxon>Acari</taxon>
        <taxon>Acariformes</taxon>
        <taxon>Trombidiformes</taxon>
        <taxon>Prostigmata</taxon>
        <taxon>Eleutherengona</taxon>
        <taxon>Raphignathae</taxon>
        <taxon>Tetranychoidea</taxon>
        <taxon>Tetranychidae</taxon>
        <taxon>Tetranychus</taxon>
    </lineage>
</organism>
<dbReference type="Proteomes" id="UP000015104">
    <property type="component" value="Unassembled WGS sequence"/>
</dbReference>
<protein>
    <submittedName>
        <fullName evidence="1">Uncharacterized protein</fullName>
    </submittedName>
</protein>
<name>T1KKC1_TETUR</name>
<sequence length="25" mass="2763">MPQCLAKPSENNLVDQISRFSSKLG</sequence>
<evidence type="ECO:0000313" key="2">
    <source>
        <dbReference type="Proteomes" id="UP000015104"/>
    </source>
</evidence>
<evidence type="ECO:0000313" key="1">
    <source>
        <dbReference type="EnsemblMetazoa" id="tetur13g03210.1"/>
    </source>
</evidence>
<proteinExistence type="predicted"/>
<dbReference type="EnsemblMetazoa" id="tetur13g03210.1">
    <property type="protein sequence ID" value="tetur13g03210.1"/>
    <property type="gene ID" value="tetur13g03210"/>
</dbReference>
<accession>T1KKC1</accession>
<reference evidence="1" key="2">
    <citation type="submission" date="2015-06" db="UniProtKB">
        <authorList>
            <consortium name="EnsemblMetazoa"/>
        </authorList>
    </citation>
    <scope>IDENTIFICATION</scope>
</reference>
<dbReference type="AlphaFoldDB" id="T1KKC1"/>
<reference evidence="2" key="1">
    <citation type="submission" date="2011-08" db="EMBL/GenBank/DDBJ databases">
        <authorList>
            <person name="Rombauts S."/>
        </authorList>
    </citation>
    <scope>NUCLEOTIDE SEQUENCE</scope>
    <source>
        <strain evidence="2">London</strain>
    </source>
</reference>
<keyword evidence="2" id="KW-1185">Reference proteome</keyword>
<dbReference type="EMBL" id="CAEY01000175">
    <property type="status" value="NOT_ANNOTATED_CDS"/>
    <property type="molecule type" value="Genomic_DNA"/>
</dbReference>